<dbReference type="Proteomes" id="UP000002173">
    <property type="component" value="Unassembled WGS sequence"/>
</dbReference>
<evidence type="ECO:0000259" key="3">
    <source>
        <dbReference type="Pfam" id="PF08144"/>
    </source>
</evidence>
<keyword evidence="5" id="KW-1185">Reference proteome</keyword>
<feature type="region of interest" description="Disordered" evidence="2">
    <location>
        <begin position="1"/>
        <end position="120"/>
    </location>
</feature>
<feature type="domain" description="CPL" evidence="3">
    <location>
        <begin position="431"/>
        <end position="543"/>
    </location>
</feature>
<reference evidence="4 5" key="1">
    <citation type="journal article" date="2007" name="PLoS Pathog.">
        <title>Genome sequence of Babesia bovis and comparative analysis of apicomplexan hemoprotozoa.</title>
        <authorList>
            <person name="Brayton K.A."/>
            <person name="Lau A.O.T."/>
            <person name="Herndon D.R."/>
            <person name="Hannick L."/>
            <person name="Kappmeyer L.S."/>
            <person name="Berens S.J."/>
            <person name="Bidwell S.L."/>
            <person name="Brown W.C."/>
            <person name="Crabtree J."/>
            <person name="Fadrosh D."/>
            <person name="Feldblum T."/>
            <person name="Forberger H.A."/>
            <person name="Haas B.J."/>
            <person name="Howell J.M."/>
            <person name="Khouri H."/>
            <person name="Koo H."/>
            <person name="Mann D.J."/>
            <person name="Norimine J."/>
            <person name="Paulsen I.T."/>
            <person name="Radune D."/>
            <person name="Ren Q."/>
            <person name="Smith R.K. Jr."/>
            <person name="Suarez C.E."/>
            <person name="White O."/>
            <person name="Wortman J.R."/>
            <person name="Knowles D.P. Jr."/>
            <person name="McElwain T.F."/>
            <person name="Nene V.M."/>
        </authorList>
    </citation>
    <scope>NUCLEOTIDE SEQUENCE [LARGE SCALE GENOMIC DNA]</scope>
    <source>
        <strain evidence="4">T2Bo</strain>
    </source>
</reference>
<dbReference type="Gene3D" id="1.25.10.10">
    <property type="entry name" value="Leucine-rich Repeat Variant"/>
    <property type="match status" value="1"/>
</dbReference>
<reference evidence="5" key="3">
    <citation type="journal article" date="2021" name="Int. J. Parasitol.">
        <title>Comparative analysis of gene expression between Babesia bovis blood stages and kinetes allowed by improved genome annotation.</title>
        <authorList>
            <person name="Ueti M.W."/>
            <person name="Johnson W.C."/>
            <person name="Kappmeyer L.S."/>
            <person name="Herndon D.R."/>
            <person name="Mousel M.R."/>
            <person name="Reif K.E."/>
            <person name="Taus N.S."/>
            <person name="Ifeonu O.O."/>
            <person name="Silva J.C."/>
            <person name="Suarez C.E."/>
            <person name="Brayton K.A."/>
        </authorList>
    </citation>
    <scope>NUCLEOTIDE SEQUENCE [LARGE SCALE GENOMIC DNA]</scope>
</reference>
<proteinExistence type="predicted"/>
<evidence type="ECO:0000256" key="1">
    <source>
        <dbReference type="ARBA" id="ARBA00022884"/>
    </source>
</evidence>
<dbReference type="InterPro" id="IPR012959">
    <property type="entry name" value="CPL_dom"/>
</dbReference>
<evidence type="ECO:0000313" key="4">
    <source>
        <dbReference type="EMBL" id="EDO06660.1"/>
    </source>
</evidence>
<protein>
    <recommendedName>
        <fullName evidence="3">CPL domain-containing protein</fullName>
    </recommendedName>
</protein>
<dbReference type="GO" id="GO:0003729">
    <property type="term" value="F:mRNA binding"/>
    <property type="evidence" value="ECO:0007669"/>
    <property type="project" value="TreeGrafter"/>
</dbReference>
<dbReference type="GO" id="GO:0006417">
    <property type="term" value="P:regulation of translation"/>
    <property type="evidence" value="ECO:0007669"/>
    <property type="project" value="TreeGrafter"/>
</dbReference>
<dbReference type="AlphaFoldDB" id="A7AUP9"/>
<sequence length="630" mass="71655">MKLNIQRPGEASKGKFRGKNTSGGPKSSRKPKSTNMKSSKPKTPPKKQKTALSKASKTQSKKDNDTLNEGVVNFDAKRKRNKEPVTLKAKLDKAKGKKPIAKKRSTKETTKKPNVKKEVKKSKEEMIKEINKIYSRLLVDHKKQDTVKTTIAELIRKIGADNYSVTANKRHISRVLQACLKYGDTKVRTSIFESLKKDFSLLNLNVHSARFLIKVFHYCNVDAKAFLRQSFFNDKNKVLLFSRYGSLVMDVIYQKLRNKEQLEILRLYALSNHFVMDKESLRKAEQCGSINQLITTINDSETKDTCVEMLKSSVLKMVDKAQLTAALSHDIVYMYWRLCDDKKEVTSLLLPVFGQLLSTRNGNTVLCDLYGYADKKARKTMLKALKTDFPEAVYNSVNVGFLIKAALATDDTKMTIECLIKPLQDDLSKVLSHQYAHLFIKSILDNAKDIESHTSLKNLETRQRELRDYVLPLLTDLFTTIELKEVIQNKSACAILQGTIKLSGSADILHSVVDVLRDDVDDEMKLLQNLDTLRFIQSLIKKPGETLESLKPYREFWPVVKIKANRILTSQCVFILVDILEAAMKQEDEETIADFKETVTIEKVKKACASLKKQKEKHVGIDILLNLISQ</sequence>
<accession>A7AUP9</accession>
<dbReference type="eggNOG" id="KOG2050">
    <property type="taxonomic scope" value="Eukaryota"/>
</dbReference>
<evidence type="ECO:0000313" key="5">
    <source>
        <dbReference type="Proteomes" id="UP000002173"/>
    </source>
</evidence>
<reference evidence="5" key="2">
    <citation type="journal article" date="2020" name="Data Brief">
        <title>Transcriptome dataset of Babesia bovis life stages within vertebrate and invertebrate hosts.</title>
        <authorList>
            <person name="Ueti M.W."/>
            <person name="Johnson W.C."/>
            <person name="Kappmeyer L.S."/>
            <person name="Herndon D.R."/>
            <person name="Mousel M.R."/>
            <person name="Reif K.E."/>
            <person name="Taus N.S."/>
            <person name="Ifeonu O.O."/>
            <person name="Silva J.C."/>
            <person name="Suarez C.E."/>
            <person name="Brayton K.A."/>
        </authorList>
    </citation>
    <scope>NUCLEOTIDE SEQUENCE [LARGE SCALE GENOMIC DNA]</scope>
</reference>
<dbReference type="RefSeq" id="XP_001610228.1">
    <property type="nucleotide sequence ID" value="XM_001610178.1"/>
</dbReference>
<dbReference type="Pfam" id="PF08144">
    <property type="entry name" value="CPL"/>
    <property type="match status" value="1"/>
</dbReference>
<dbReference type="InterPro" id="IPR011989">
    <property type="entry name" value="ARM-like"/>
</dbReference>
<dbReference type="EMBL" id="AAXT01000003">
    <property type="protein sequence ID" value="EDO06660.1"/>
    <property type="molecule type" value="Genomic_DNA"/>
</dbReference>
<dbReference type="STRING" id="5865.A7AUP9"/>
<dbReference type="OMA" id="FQCFYKH"/>
<dbReference type="SUPFAM" id="SSF48371">
    <property type="entry name" value="ARM repeat"/>
    <property type="match status" value="1"/>
</dbReference>
<keyword evidence="1" id="KW-0694">RNA-binding</keyword>
<dbReference type="GO" id="GO:0005730">
    <property type="term" value="C:nucleolus"/>
    <property type="evidence" value="ECO:0007669"/>
    <property type="project" value="TreeGrafter"/>
</dbReference>
<name>A7AUP9_BABBO</name>
<comment type="caution">
    <text evidence="4">The sequence shown here is derived from an EMBL/GenBank/DDBJ whole genome shotgun (WGS) entry which is preliminary data.</text>
</comment>
<feature type="compositionally biased region" description="Basic and acidic residues" evidence="2">
    <location>
        <begin position="106"/>
        <end position="120"/>
    </location>
</feature>
<dbReference type="KEGG" id="bbo:BBOV_II007100"/>
<dbReference type="InterPro" id="IPR040059">
    <property type="entry name" value="PUM3"/>
</dbReference>
<dbReference type="InParanoid" id="A7AUP9"/>
<organism evidence="4 5">
    <name type="scientific">Babesia bovis</name>
    <dbReference type="NCBI Taxonomy" id="5865"/>
    <lineage>
        <taxon>Eukaryota</taxon>
        <taxon>Sar</taxon>
        <taxon>Alveolata</taxon>
        <taxon>Apicomplexa</taxon>
        <taxon>Aconoidasida</taxon>
        <taxon>Piroplasmida</taxon>
        <taxon>Babesiidae</taxon>
        <taxon>Babesia</taxon>
    </lineage>
</organism>
<dbReference type="VEuPathDB" id="PiroplasmaDB:BBOV_II007100"/>
<dbReference type="PANTHER" id="PTHR13389">
    <property type="entry name" value="PUMILIO HOMOLOG 3"/>
    <property type="match status" value="1"/>
</dbReference>
<feature type="compositionally biased region" description="Basic residues" evidence="2">
    <location>
        <begin position="95"/>
        <end position="105"/>
    </location>
</feature>
<dbReference type="PANTHER" id="PTHR13389:SF0">
    <property type="entry name" value="PUMILIO HOMOLOG 3"/>
    <property type="match status" value="1"/>
</dbReference>
<evidence type="ECO:0000256" key="2">
    <source>
        <dbReference type="SAM" id="MobiDB-lite"/>
    </source>
</evidence>
<dbReference type="GeneID" id="5478462"/>
<feature type="compositionally biased region" description="Basic residues" evidence="2">
    <location>
        <begin position="39"/>
        <end position="49"/>
    </location>
</feature>
<feature type="compositionally biased region" description="Basic and acidic residues" evidence="2">
    <location>
        <begin position="82"/>
        <end position="94"/>
    </location>
</feature>
<dbReference type="InterPro" id="IPR016024">
    <property type="entry name" value="ARM-type_fold"/>
</dbReference>
<gene>
    <name evidence="4" type="ORF">BBOV_II007100</name>
</gene>